<name>A0A9P9Y2E8_9HYPO</name>
<dbReference type="GO" id="GO:0019843">
    <property type="term" value="F:rRNA binding"/>
    <property type="evidence" value="ECO:0007669"/>
    <property type="project" value="InterPro"/>
</dbReference>
<dbReference type="SUPFAM" id="SSF54686">
    <property type="entry name" value="Ribosomal protein L16p/L10e"/>
    <property type="match status" value="1"/>
</dbReference>
<dbReference type="PRINTS" id="PR00060">
    <property type="entry name" value="RIBOSOMALL16"/>
</dbReference>
<dbReference type="AlphaFoldDB" id="A0A9P9Y2E8"/>
<sequence length="250" mass="27303">MKPAHSSTLVGALRSLSLGNAPALQTARATPTRALDAARRLQNARAFSTTTPAMGTWLEPKLNRKDKMAKGRPRVATGGSAKGTTVMWGDYGLRMIDHHRRISAKSLQTAESTIKARLRGEKYRLYKRKNCNIGVFVSGNDMRMGKGKGSFDHWAARIAVSQIVFEIRGKIHEAIVRDAFRLAGNKLPGQWAFAKKGDAPIVGITPLDNGLTLEELKAPRRHIAPQEMLEASSPTSITQPGSKTESQPKP</sequence>
<dbReference type="NCBIfam" id="TIGR01164">
    <property type="entry name" value="rplP_bact"/>
    <property type="match status" value="1"/>
</dbReference>
<dbReference type="Gene3D" id="3.90.1170.10">
    <property type="entry name" value="Ribosomal protein L10e/L16"/>
    <property type="match status" value="1"/>
</dbReference>
<dbReference type="OrthoDB" id="268521at2759"/>
<dbReference type="PANTHER" id="PTHR12220">
    <property type="entry name" value="50S/60S RIBOSOMAL PROTEIN L16"/>
    <property type="match status" value="1"/>
</dbReference>
<dbReference type="Proteomes" id="UP001055219">
    <property type="component" value="Unassembled WGS sequence"/>
</dbReference>
<keyword evidence="3 4" id="KW-0687">Ribonucleoprotein</keyword>
<dbReference type="FunFam" id="3.90.1170.10:FF:000003">
    <property type="entry name" value="54S ribosomal protein L16, mitochondrial"/>
    <property type="match status" value="1"/>
</dbReference>
<keyword evidence="7" id="KW-1185">Reference proteome</keyword>
<protein>
    <submittedName>
        <fullName evidence="6">54S ribosomal protein-like protein</fullName>
    </submittedName>
</protein>
<evidence type="ECO:0000256" key="3">
    <source>
        <dbReference type="ARBA" id="ARBA00023274"/>
    </source>
</evidence>
<evidence type="ECO:0000256" key="5">
    <source>
        <dbReference type="SAM" id="MobiDB-lite"/>
    </source>
</evidence>
<dbReference type="RefSeq" id="XP_051362701.1">
    <property type="nucleotide sequence ID" value="XM_051506059.1"/>
</dbReference>
<dbReference type="GO" id="GO:0003735">
    <property type="term" value="F:structural constituent of ribosome"/>
    <property type="evidence" value="ECO:0007669"/>
    <property type="project" value="InterPro"/>
</dbReference>
<dbReference type="EMBL" id="JAGIXG020000018">
    <property type="protein sequence ID" value="KAI6781845.1"/>
    <property type="molecule type" value="Genomic_DNA"/>
</dbReference>
<evidence type="ECO:0000256" key="2">
    <source>
        <dbReference type="ARBA" id="ARBA00022980"/>
    </source>
</evidence>
<dbReference type="GeneID" id="75831497"/>
<gene>
    <name evidence="6" type="ORF">J7T54_005011</name>
</gene>
<keyword evidence="2 4" id="KW-0689">Ribosomal protein</keyword>
<evidence type="ECO:0000256" key="4">
    <source>
        <dbReference type="RuleBase" id="RU004413"/>
    </source>
</evidence>
<evidence type="ECO:0000256" key="1">
    <source>
        <dbReference type="ARBA" id="ARBA00008931"/>
    </source>
</evidence>
<accession>A0A9P9Y2E8</accession>
<evidence type="ECO:0000313" key="7">
    <source>
        <dbReference type="Proteomes" id="UP001055219"/>
    </source>
</evidence>
<dbReference type="InterPro" id="IPR020798">
    <property type="entry name" value="Ribosomal_uL16_CS"/>
</dbReference>
<dbReference type="PANTHER" id="PTHR12220:SF13">
    <property type="entry name" value="LARGE RIBOSOMAL SUBUNIT PROTEIN UL16M"/>
    <property type="match status" value="1"/>
</dbReference>
<feature type="region of interest" description="Disordered" evidence="5">
    <location>
        <begin position="223"/>
        <end position="250"/>
    </location>
</feature>
<dbReference type="InterPro" id="IPR036920">
    <property type="entry name" value="Ribosomal_uL16_sf"/>
</dbReference>
<dbReference type="InterPro" id="IPR000114">
    <property type="entry name" value="Ribosomal_uL16_bact-type"/>
</dbReference>
<organism evidence="6 7">
    <name type="scientific">Emericellopsis cladophorae</name>
    <dbReference type="NCBI Taxonomy" id="2686198"/>
    <lineage>
        <taxon>Eukaryota</taxon>
        <taxon>Fungi</taxon>
        <taxon>Dikarya</taxon>
        <taxon>Ascomycota</taxon>
        <taxon>Pezizomycotina</taxon>
        <taxon>Sordariomycetes</taxon>
        <taxon>Hypocreomycetidae</taxon>
        <taxon>Hypocreales</taxon>
        <taxon>Bionectriaceae</taxon>
        <taxon>Emericellopsis</taxon>
    </lineage>
</organism>
<dbReference type="GO" id="GO:0032543">
    <property type="term" value="P:mitochondrial translation"/>
    <property type="evidence" value="ECO:0007669"/>
    <property type="project" value="TreeGrafter"/>
</dbReference>
<dbReference type="CDD" id="cd01433">
    <property type="entry name" value="Ribosomal_L16_L10e"/>
    <property type="match status" value="1"/>
</dbReference>
<proteinExistence type="inferred from homology"/>
<dbReference type="PROSITE" id="PS00701">
    <property type="entry name" value="RIBOSOMAL_L16_2"/>
    <property type="match status" value="1"/>
</dbReference>
<evidence type="ECO:0000313" key="6">
    <source>
        <dbReference type="EMBL" id="KAI6781845.1"/>
    </source>
</evidence>
<reference evidence="6" key="2">
    <citation type="submission" date="2022-07" db="EMBL/GenBank/DDBJ databases">
        <authorList>
            <person name="Goncalves M.F.M."/>
            <person name="Hilario S."/>
            <person name="Van De Peer Y."/>
            <person name="Esteves A.C."/>
            <person name="Alves A."/>
        </authorList>
    </citation>
    <scope>NUCLEOTIDE SEQUENCE</scope>
    <source>
        <strain evidence="6">MUM 19.33</strain>
    </source>
</reference>
<comment type="similarity">
    <text evidence="1 4">Belongs to the universal ribosomal protein uL16 family.</text>
</comment>
<feature type="compositionally biased region" description="Polar residues" evidence="5">
    <location>
        <begin position="232"/>
        <end position="250"/>
    </location>
</feature>
<dbReference type="Pfam" id="PF00252">
    <property type="entry name" value="Ribosomal_L16"/>
    <property type="match status" value="1"/>
</dbReference>
<reference evidence="6" key="1">
    <citation type="journal article" date="2021" name="J Fungi (Basel)">
        <title>Genomic and Metabolomic Analyses of the Marine Fungus Emericellopsis cladophorae: Insights into Saltwater Adaptability Mechanisms and Its Biosynthetic Potential.</title>
        <authorList>
            <person name="Goncalves M.F.M."/>
            <person name="Hilario S."/>
            <person name="Van de Peer Y."/>
            <person name="Esteves A.C."/>
            <person name="Alves A."/>
        </authorList>
    </citation>
    <scope>NUCLEOTIDE SEQUENCE</scope>
    <source>
        <strain evidence="6">MUM 19.33</strain>
    </source>
</reference>
<dbReference type="GO" id="GO:0005762">
    <property type="term" value="C:mitochondrial large ribosomal subunit"/>
    <property type="evidence" value="ECO:0007669"/>
    <property type="project" value="TreeGrafter"/>
</dbReference>
<dbReference type="InterPro" id="IPR016180">
    <property type="entry name" value="Ribosomal_uL16_dom"/>
</dbReference>
<comment type="caution">
    <text evidence="6">The sequence shown here is derived from an EMBL/GenBank/DDBJ whole genome shotgun (WGS) entry which is preliminary data.</text>
</comment>
<dbReference type="InterPro" id="IPR047873">
    <property type="entry name" value="Ribosomal_uL16"/>
</dbReference>